<keyword evidence="5" id="KW-0378">Hydrolase</keyword>
<accession>A0ABR4MBS7</accession>
<comment type="similarity">
    <text evidence="2">Belongs to the glycosyl hydrolase 76 family.</text>
</comment>
<dbReference type="Gene3D" id="1.50.10.20">
    <property type="match status" value="1"/>
</dbReference>
<evidence type="ECO:0000256" key="9">
    <source>
        <dbReference type="SAM" id="Phobius"/>
    </source>
</evidence>
<dbReference type="PANTHER" id="PTHR12145">
    <property type="entry name" value="MANNAN ENDO-1,6-ALPHA-MANNOSIDASE DCW1"/>
    <property type="match status" value="1"/>
</dbReference>
<evidence type="ECO:0000256" key="3">
    <source>
        <dbReference type="ARBA" id="ARBA00012350"/>
    </source>
</evidence>
<organism evidence="11 12">
    <name type="scientific">Ceratocystis lukuohia</name>
    <dbReference type="NCBI Taxonomy" id="2019550"/>
    <lineage>
        <taxon>Eukaryota</taxon>
        <taxon>Fungi</taxon>
        <taxon>Dikarya</taxon>
        <taxon>Ascomycota</taxon>
        <taxon>Pezizomycotina</taxon>
        <taxon>Sordariomycetes</taxon>
        <taxon>Hypocreomycetidae</taxon>
        <taxon>Microascales</taxon>
        <taxon>Ceratocystidaceae</taxon>
        <taxon>Ceratocystis</taxon>
    </lineage>
</organism>
<dbReference type="EMBL" id="JABSNW010000007">
    <property type="protein sequence ID" value="KAL2885732.1"/>
    <property type="molecule type" value="Genomic_DNA"/>
</dbReference>
<feature type="chain" id="PRO_5046540336" description="mannan endo-1,6-alpha-mannosidase" evidence="10">
    <location>
        <begin position="29"/>
        <end position="543"/>
    </location>
</feature>
<dbReference type="Proteomes" id="UP001610728">
    <property type="component" value="Unassembled WGS sequence"/>
</dbReference>
<keyword evidence="9" id="KW-1133">Transmembrane helix</keyword>
<keyword evidence="7" id="KW-0326">Glycosidase</keyword>
<comment type="caution">
    <text evidence="11">The sequence shown here is derived from an EMBL/GenBank/DDBJ whole genome shotgun (WGS) entry which is preliminary data.</text>
</comment>
<sequence length="543" mass="59207">MLSSQRRPGLFQSILAFFAASSILGINASYDLQPDDSSNVKSIAKDMAADMMQFYAEVMNPGVPGDLKPPYYWWEAGALMGILIDYWKLTGDETYNQNATDGLVHQTGKYNDYMPDNQTLTEGNDDQGFWGMSVLSAAELEFAPAPNKPGWLALAQAIFNTQAARWDTEHCNGGLRWQIFTWNNGYDYKNTISQGTFFNMAARLALYTGNTSYSDWAEKTYEWVVEKNYIDNDYNVYDGAYISDGCTALTPYQWTYNNGVFMHGAAAMYNLTGSDVWKSRLDGLIKGAEVFFRGDDNNIMTEVACETVDRCNYDQQSFKAYLTRWMASVTKWAPYTASTIKPYLRATSLAAAKQCLGGSSGRLCGLKWYTGAYDNTSGLGMQMAALEAVMTNLIDEQPDFLTAKTGGTSQGDASAGGEDINSDGKTHKKASLGSKVGAGVLTAFVLGCLLAGIVWMLKEESTNLMDVITGSAIGNAAGGASLGSLFKKGDSKTAMQEVYTMETKVPSPQPSMNPVITAQQPLRPEATAIPAHRTAHPSGQESV</sequence>
<evidence type="ECO:0000256" key="10">
    <source>
        <dbReference type="SAM" id="SignalP"/>
    </source>
</evidence>
<proteinExistence type="inferred from homology"/>
<name>A0ABR4MBS7_9PEZI</name>
<evidence type="ECO:0000256" key="6">
    <source>
        <dbReference type="ARBA" id="ARBA00023180"/>
    </source>
</evidence>
<reference evidence="11 12" key="1">
    <citation type="submission" date="2020-05" db="EMBL/GenBank/DDBJ databases">
        <title>Ceratocystis lukuohia genome.</title>
        <authorList>
            <person name="Harrington T.C."/>
            <person name="Kim K."/>
            <person name="Mayers C.G."/>
        </authorList>
    </citation>
    <scope>NUCLEOTIDE SEQUENCE [LARGE SCALE GENOMIC DNA]</scope>
    <source>
        <strain evidence="11 12">C4212</strain>
    </source>
</reference>
<protein>
    <recommendedName>
        <fullName evidence="3">mannan endo-1,6-alpha-mannosidase</fullName>
        <ecNumber evidence="3">3.2.1.101</ecNumber>
    </recommendedName>
</protein>
<dbReference type="InterPro" id="IPR014480">
    <property type="entry name" value="Mannan-1_6-alpha_mannosidase"/>
</dbReference>
<dbReference type="InterPro" id="IPR008928">
    <property type="entry name" value="6-hairpin_glycosidase_sf"/>
</dbReference>
<keyword evidence="9" id="KW-0472">Membrane</keyword>
<evidence type="ECO:0000256" key="7">
    <source>
        <dbReference type="ARBA" id="ARBA00023295"/>
    </source>
</evidence>
<keyword evidence="6" id="KW-0325">Glycoprotein</keyword>
<evidence type="ECO:0000313" key="12">
    <source>
        <dbReference type="Proteomes" id="UP001610728"/>
    </source>
</evidence>
<evidence type="ECO:0000256" key="5">
    <source>
        <dbReference type="ARBA" id="ARBA00022801"/>
    </source>
</evidence>
<evidence type="ECO:0000256" key="2">
    <source>
        <dbReference type="ARBA" id="ARBA00009699"/>
    </source>
</evidence>
<dbReference type="GeneID" id="98120299"/>
<dbReference type="EC" id="3.2.1.101" evidence="3"/>
<feature type="transmembrane region" description="Helical" evidence="9">
    <location>
        <begin position="436"/>
        <end position="457"/>
    </location>
</feature>
<evidence type="ECO:0000256" key="4">
    <source>
        <dbReference type="ARBA" id="ARBA00022729"/>
    </source>
</evidence>
<dbReference type="SUPFAM" id="SSF48208">
    <property type="entry name" value="Six-hairpin glycosidases"/>
    <property type="match status" value="1"/>
</dbReference>
<keyword evidence="4 10" id="KW-0732">Signal</keyword>
<evidence type="ECO:0000256" key="1">
    <source>
        <dbReference type="ARBA" id="ARBA00001452"/>
    </source>
</evidence>
<comment type="catalytic activity">
    <reaction evidence="1">
        <text>Random hydrolysis of (1-&gt;6)-alpha-D-mannosidic linkages in unbranched (1-&gt;6)-mannans.</text>
        <dbReference type="EC" id="3.2.1.101"/>
    </reaction>
</comment>
<feature type="region of interest" description="Disordered" evidence="8">
    <location>
        <begin position="405"/>
        <end position="428"/>
    </location>
</feature>
<dbReference type="RefSeq" id="XP_070856912.1">
    <property type="nucleotide sequence ID" value="XM_071004966.1"/>
</dbReference>
<evidence type="ECO:0000313" key="11">
    <source>
        <dbReference type="EMBL" id="KAL2885732.1"/>
    </source>
</evidence>
<dbReference type="Pfam" id="PF03663">
    <property type="entry name" value="Glyco_hydro_76"/>
    <property type="match status" value="1"/>
</dbReference>
<gene>
    <name evidence="11" type="ORF">HOO65_070194</name>
</gene>
<dbReference type="InterPro" id="IPR005198">
    <property type="entry name" value="Glyco_hydro_76"/>
</dbReference>
<feature type="region of interest" description="Disordered" evidence="8">
    <location>
        <begin position="523"/>
        <end position="543"/>
    </location>
</feature>
<dbReference type="PANTHER" id="PTHR12145:SF36">
    <property type="entry name" value="MANNAN ENDO-1,6-ALPHA-MANNOSIDASE DCW1"/>
    <property type="match status" value="1"/>
</dbReference>
<keyword evidence="9" id="KW-0812">Transmembrane</keyword>
<feature type="signal peptide" evidence="10">
    <location>
        <begin position="1"/>
        <end position="28"/>
    </location>
</feature>
<keyword evidence="12" id="KW-1185">Reference proteome</keyword>
<evidence type="ECO:0000256" key="8">
    <source>
        <dbReference type="SAM" id="MobiDB-lite"/>
    </source>
</evidence>